<organism evidence="1 2">
    <name type="scientific">Seleniivibrio woodruffii</name>
    <dbReference type="NCBI Taxonomy" id="1078050"/>
    <lineage>
        <taxon>Bacteria</taxon>
        <taxon>Pseudomonadati</taxon>
        <taxon>Deferribacterota</taxon>
        <taxon>Deferribacteres</taxon>
        <taxon>Deferribacterales</taxon>
        <taxon>Geovibrionaceae</taxon>
        <taxon>Seleniivibrio</taxon>
    </lineage>
</organism>
<comment type="caution">
    <text evidence="1">The sequence shown here is derived from an EMBL/GenBank/DDBJ whole genome shotgun (WGS) entry which is preliminary data.</text>
</comment>
<keyword evidence="2" id="KW-1185">Reference proteome</keyword>
<reference evidence="1 2" key="1">
    <citation type="submission" date="2019-03" db="EMBL/GenBank/DDBJ databases">
        <title>Genomic Encyclopedia of Type Strains, Phase IV (KMG-IV): sequencing the most valuable type-strain genomes for metagenomic binning, comparative biology and taxonomic classification.</title>
        <authorList>
            <person name="Goeker M."/>
        </authorList>
    </citation>
    <scope>NUCLEOTIDE SEQUENCE [LARGE SCALE GENOMIC DNA]</scope>
    <source>
        <strain evidence="1 2">DSM 24984</strain>
    </source>
</reference>
<gene>
    <name evidence="1" type="ORF">C8D98_1517</name>
</gene>
<protein>
    <submittedName>
        <fullName evidence="1">Uncharacterized protein</fullName>
    </submittedName>
</protein>
<evidence type="ECO:0000313" key="2">
    <source>
        <dbReference type="Proteomes" id="UP000294614"/>
    </source>
</evidence>
<sequence>MRQFSAAVYANENLILSEVLEKLENEFPLISIKVFGNSLANSTLTTATNEYDVLPAGMIDDEDILLVLSDPKDDMEALKEYEGDIVDFTGTFTAKDVYKIEEPIAYLVNAVQVNKEDMEAAAFLPAAVFGKSGVDDMINQTRELFAFTNTETKVFEERLAFNMFFSDMETGLLAGFRQKLKADTGLDIDIRMGAISTGFVLDLYFKKDVNKDFGYITESVGFVPTMADVCSRKRPVTVFRSKNRISIAGDYINVICAQITDSFKDIIGE</sequence>
<dbReference type="Proteomes" id="UP000294614">
    <property type="component" value="Unassembled WGS sequence"/>
</dbReference>
<name>A0A4R1KBZ1_9BACT</name>
<dbReference type="OrthoDB" id="9794752at2"/>
<dbReference type="RefSeq" id="WP_132873490.1">
    <property type="nucleotide sequence ID" value="NZ_SMGG01000004.1"/>
</dbReference>
<accession>A0A4R1KBZ1</accession>
<evidence type="ECO:0000313" key="1">
    <source>
        <dbReference type="EMBL" id="TCK60639.1"/>
    </source>
</evidence>
<proteinExistence type="predicted"/>
<dbReference type="EMBL" id="SMGG01000004">
    <property type="protein sequence ID" value="TCK60639.1"/>
    <property type="molecule type" value="Genomic_DNA"/>
</dbReference>
<dbReference type="AlphaFoldDB" id="A0A4R1KBZ1"/>